<keyword evidence="1 2" id="KW-0808">Transferase</keyword>
<evidence type="ECO:0000313" key="3">
    <source>
        <dbReference type="Proteomes" id="UP000187203"/>
    </source>
</evidence>
<evidence type="ECO:0000313" key="2">
    <source>
        <dbReference type="EMBL" id="OMO58118.1"/>
    </source>
</evidence>
<dbReference type="PANTHER" id="PTHR31896:SF75">
    <property type="entry name" value="HXXXD-TYPE ACYL-TRANSFERASE FAMILY PROTEIN"/>
    <property type="match status" value="1"/>
</dbReference>
<gene>
    <name evidence="2" type="ORF">COLO4_34863</name>
</gene>
<reference evidence="3" key="1">
    <citation type="submission" date="2013-09" db="EMBL/GenBank/DDBJ databases">
        <title>Corchorus olitorius genome sequencing.</title>
        <authorList>
            <person name="Alam M."/>
            <person name="Haque M.S."/>
            <person name="Islam M.S."/>
            <person name="Emdad E.M."/>
            <person name="Islam M.M."/>
            <person name="Ahmed B."/>
            <person name="Halim A."/>
            <person name="Hossen Q.M.M."/>
            <person name="Hossain M.Z."/>
            <person name="Ahmed R."/>
            <person name="Khan M.M."/>
            <person name="Islam R."/>
            <person name="Rashid M.M."/>
            <person name="Khan S.A."/>
            <person name="Rahman M.S."/>
            <person name="Alam M."/>
            <person name="Yahiya A.S."/>
            <person name="Khan M.S."/>
            <person name="Azam M.S."/>
            <person name="Haque T."/>
            <person name="Lashkar M.Z.H."/>
            <person name="Akhand A.I."/>
            <person name="Morshed G."/>
            <person name="Roy S."/>
            <person name="Uddin K.S."/>
            <person name="Rabeya T."/>
            <person name="Hossain A.S."/>
            <person name="Chowdhury A."/>
            <person name="Snigdha A.R."/>
            <person name="Mortoza M.S."/>
            <person name="Matin S.A."/>
            <person name="Hoque S.M.E."/>
            <person name="Islam M.K."/>
            <person name="Roy D.K."/>
            <person name="Haider R."/>
            <person name="Moosa M.M."/>
            <person name="Elias S.M."/>
            <person name="Hasan A.M."/>
            <person name="Jahan S."/>
            <person name="Shafiuddin M."/>
            <person name="Mahmood N."/>
            <person name="Shommy N.S."/>
        </authorList>
    </citation>
    <scope>NUCLEOTIDE SEQUENCE [LARGE SCALE GENOMIC DNA]</scope>
    <source>
        <strain evidence="3">cv. O-4</strain>
    </source>
</reference>
<dbReference type="Proteomes" id="UP000187203">
    <property type="component" value="Unassembled WGS sequence"/>
</dbReference>
<organism evidence="2 3">
    <name type="scientific">Corchorus olitorius</name>
    <dbReference type="NCBI Taxonomy" id="93759"/>
    <lineage>
        <taxon>Eukaryota</taxon>
        <taxon>Viridiplantae</taxon>
        <taxon>Streptophyta</taxon>
        <taxon>Embryophyta</taxon>
        <taxon>Tracheophyta</taxon>
        <taxon>Spermatophyta</taxon>
        <taxon>Magnoliopsida</taxon>
        <taxon>eudicotyledons</taxon>
        <taxon>Gunneridae</taxon>
        <taxon>Pentapetalae</taxon>
        <taxon>rosids</taxon>
        <taxon>malvids</taxon>
        <taxon>Malvales</taxon>
        <taxon>Malvaceae</taxon>
        <taxon>Grewioideae</taxon>
        <taxon>Apeibeae</taxon>
        <taxon>Corchorus</taxon>
    </lineage>
</organism>
<comment type="caution">
    <text evidence="2">The sequence shown here is derived from an EMBL/GenBank/DDBJ whole genome shotgun (WGS) entry which is preliminary data.</text>
</comment>
<proteinExistence type="predicted"/>
<dbReference type="EMBL" id="AWUE01022453">
    <property type="protein sequence ID" value="OMO58118.1"/>
    <property type="molecule type" value="Genomic_DNA"/>
</dbReference>
<accession>A0A1R3GJ56</accession>
<protein>
    <submittedName>
        <fullName evidence="2">Transferase</fullName>
    </submittedName>
</protein>
<dbReference type="Gene3D" id="3.30.559.10">
    <property type="entry name" value="Chloramphenicol acetyltransferase-like domain"/>
    <property type="match status" value="2"/>
</dbReference>
<dbReference type="InterPro" id="IPR051283">
    <property type="entry name" value="Sec_Metabolite_Acyltrans"/>
</dbReference>
<sequence length="439" mass="49353">MLRIISSSILQAVNHQESSRIDLTPWDLRLLPIGQNQKGLLFQKPTPLQEKETDQKTLIHHLKASLTKTLDYFPPLAGRLATVDHEEDDTTSYFIDCNNAGALFIHAAADSLSISDIIKPVYVPHIVHSFFPMNSLKNYEGVSNPLLGIQVTDLADGIFIGCTMNHCVADGSSFWHFFNLWSEISRGSIPLSKLPIFQRWLPNGIDFPIRIHKSFLQQVYTEEEFIVPPVQERVFHFTRENIAKLKTKANAEVGTNNISSLQALLSHIWRSVIRNRNYDGDEETSFRILIGTRQRLQELPDGYFGNALVSTLVTMKAEELLKEGIGKVAWEMNKAIAAMTEQSVKNFLVSWPASHQMVTMNSMTNGNKCLVTFNSPRFNVYGNDFGWGKPIAVRSGSAYQFDGEMGLYCGAKEGSIDIQACLSPETLEAMGNDEEFIQF</sequence>
<dbReference type="Pfam" id="PF02458">
    <property type="entry name" value="Transferase"/>
    <property type="match status" value="1"/>
</dbReference>
<dbReference type="OrthoDB" id="1862401at2759"/>
<dbReference type="GO" id="GO:0016740">
    <property type="term" value="F:transferase activity"/>
    <property type="evidence" value="ECO:0007669"/>
    <property type="project" value="UniProtKB-KW"/>
</dbReference>
<name>A0A1R3GJ56_9ROSI</name>
<evidence type="ECO:0000256" key="1">
    <source>
        <dbReference type="ARBA" id="ARBA00022679"/>
    </source>
</evidence>
<dbReference type="PANTHER" id="PTHR31896">
    <property type="entry name" value="FAMILY REGULATORY PROTEIN, PUTATIVE (AFU_ORTHOLOGUE AFUA_3G14730)-RELATED"/>
    <property type="match status" value="1"/>
</dbReference>
<dbReference type="STRING" id="93759.A0A1R3GJ56"/>
<keyword evidence="3" id="KW-1185">Reference proteome</keyword>
<dbReference type="InterPro" id="IPR023213">
    <property type="entry name" value="CAT-like_dom_sf"/>
</dbReference>
<dbReference type="AlphaFoldDB" id="A0A1R3GJ56"/>